<evidence type="ECO:0008006" key="3">
    <source>
        <dbReference type="Google" id="ProtNLM"/>
    </source>
</evidence>
<dbReference type="AlphaFoldDB" id="A0A6B9V3V1"/>
<organism evidence="1 2">
    <name type="scientific">Arachis hypogaea</name>
    <name type="common">Peanut</name>
    <dbReference type="NCBI Taxonomy" id="3818"/>
    <lineage>
        <taxon>Eukaryota</taxon>
        <taxon>Viridiplantae</taxon>
        <taxon>Streptophyta</taxon>
        <taxon>Embryophyta</taxon>
        <taxon>Tracheophyta</taxon>
        <taxon>Spermatophyta</taxon>
        <taxon>Magnoliopsida</taxon>
        <taxon>eudicotyledons</taxon>
        <taxon>Gunneridae</taxon>
        <taxon>Pentapetalae</taxon>
        <taxon>rosids</taxon>
        <taxon>fabids</taxon>
        <taxon>Fabales</taxon>
        <taxon>Fabaceae</taxon>
        <taxon>Papilionoideae</taxon>
        <taxon>50 kb inversion clade</taxon>
        <taxon>dalbergioids sensu lato</taxon>
        <taxon>Dalbergieae</taxon>
        <taxon>Pterocarpus clade</taxon>
        <taxon>Arachis</taxon>
    </lineage>
</organism>
<proteinExistence type="predicted"/>
<name>A0A6B9V3V1_ARAHY</name>
<accession>A0A6B9V3V1</accession>
<evidence type="ECO:0000313" key="2">
    <source>
        <dbReference type="Proteomes" id="UP000464620"/>
    </source>
</evidence>
<sequence length="91" mass="10715">MLRSTCLLHLEILAEEHSRLWCACTSLIYFAVIEWHQVDRVLPQLGGVQHVPQPALNIDWLHGKDGMGGERWFPSYYQVWHLSWQTELILF</sequence>
<reference evidence="1 2" key="1">
    <citation type="submission" date="2020-01" db="EMBL/GenBank/DDBJ databases">
        <title>Genome sequence of Arachis hypogaea, cultivar Shitouqi.</title>
        <authorList>
            <person name="Zhuang W."/>
            <person name="Chen H."/>
            <person name="Varshney R."/>
            <person name="Wang D."/>
            <person name="Ming R."/>
        </authorList>
    </citation>
    <scope>NUCLEOTIDE SEQUENCE [LARGE SCALE GENOMIC DNA]</scope>
    <source>
        <tissue evidence="1">Young leaf</tissue>
    </source>
</reference>
<gene>
    <name evidence="1" type="ORF">DS421_19g637320</name>
</gene>
<evidence type="ECO:0000313" key="1">
    <source>
        <dbReference type="EMBL" id="QHN75675.1"/>
    </source>
</evidence>
<protein>
    <recommendedName>
        <fullName evidence="3">Aminotransferase-like plant mobile domain-containing protein</fullName>
    </recommendedName>
</protein>
<dbReference type="Proteomes" id="UP000464620">
    <property type="component" value="Chromosome B09"/>
</dbReference>
<dbReference type="EMBL" id="CP031001">
    <property type="protein sequence ID" value="QHN75675.1"/>
    <property type="molecule type" value="Genomic_DNA"/>
</dbReference>